<dbReference type="EMBL" id="CAESPC010000075">
    <property type="protein sequence ID" value="CAB4366958.1"/>
    <property type="molecule type" value="Genomic_DNA"/>
</dbReference>
<protein>
    <submittedName>
        <fullName evidence="3">Unannotated protein</fullName>
    </submittedName>
</protein>
<evidence type="ECO:0000313" key="3">
    <source>
        <dbReference type="EMBL" id="CAB4843694.1"/>
    </source>
</evidence>
<evidence type="ECO:0000313" key="2">
    <source>
        <dbReference type="EMBL" id="CAB4536618.1"/>
    </source>
</evidence>
<gene>
    <name evidence="2" type="ORF">UFOPK1458_00049</name>
    <name evidence="3" type="ORF">UFOPK3243_00850</name>
    <name evidence="1" type="ORF">UFOPK4180_00555</name>
</gene>
<accession>A0A6J7BEW7</accession>
<organism evidence="3">
    <name type="scientific">freshwater metagenome</name>
    <dbReference type="NCBI Taxonomy" id="449393"/>
    <lineage>
        <taxon>unclassified sequences</taxon>
        <taxon>metagenomes</taxon>
        <taxon>ecological metagenomes</taxon>
    </lineage>
</organism>
<name>A0A6J7BEW7_9ZZZZ</name>
<sequence>MEKLQAQDIASRGAISGSFSSNDTFVHIYSPDPNQNLDMVITRKEKTLPRMIPGLASILGRELATDVSGVAIVENQR</sequence>
<proteinExistence type="predicted"/>
<reference evidence="3" key="1">
    <citation type="submission" date="2020-05" db="EMBL/GenBank/DDBJ databases">
        <authorList>
            <person name="Chiriac C."/>
            <person name="Salcher M."/>
            <person name="Ghai R."/>
            <person name="Kavagutti S V."/>
        </authorList>
    </citation>
    <scope>NUCLEOTIDE SEQUENCE</scope>
</reference>
<dbReference type="AlphaFoldDB" id="A0A6J7BEW7"/>
<evidence type="ECO:0000313" key="1">
    <source>
        <dbReference type="EMBL" id="CAB4366958.1"/>
    </source>
</evidence>
<dbReference type="EMBL" id="CAFAZZ010000084">
    <property type="protein sequence ID" value="CAB4843694.1"/>
    <property type="molecule type" value="Genomic_DNA"/>
</dbReference>
<dbReference type="EMBL" id="CAEZSQ010000005">
    <property type="protein sequence ID" value="CAB4536618.1"/>
    <property type="molecule type" value="Genomic_DNA"/>
</dbReference>